<evidence type="ECO:0000256" key="1">
    <source>
        <dbReference type="SAM" id="MobiDB-lite"/>
    </source>
</evidence>
<feature type="region of interest" description="Disordered" evidence="1">
    <location>
        <begin position="148"/>
        <end position="171"/>
    </location>
</feature>
<proteinExistence type="predicted"/>
<organism evidence="2">
    <name type="scientific">Eutreptiella gymnastica</name>
    <dbReference type="NCBI Taxonomy" id="73025"/>
    <lineage>
        <taxon>Eukaryota</taxon>
        <taxon>Discoba</taxon>
        <taxon>Euglenozoa</taxon>
        <taxon>Euglenida</taxon>
        <taxon>Spirocuta</taxon>
        <taxon>Euglenophyceae</taxon>
        <taxon>Eutreptiales</taxon>
        <taxon>Eutreptiaceae</taxon>
        <taxon>Eutreptiella</taxon>
    </lineage>
</organism>
<name>A0A7S4FSN1_9EUGL</name>
<evidence type="ECO:0000313" key="2">
    <source>
        <dbReference type="EMBL" id="CAE0810432.1"/>
    </source>
</evidence>
<dbReference type="AlphaFoldDB" id="A0A7S4FSN1"/>
<reference evidence="2" key="1">
    <citation type="submission" date="2021-01" db="EMBL/GenBank/DDBJ databases">
        <authorList>
            <person name="Corre E."/>
            <person name="Pelletier E."/>
            <person name="Niang G."/>
            <person name="Scheremetjew M."/>
            <person name="Finn R."/>
            <person name="Kale V."/>
            <person name="Holt S."/>
            <person name="Cochrane G."/>
            <person name="Meng A."/>
            <person name="Brown T."/>
            <person name="Cohen L."/>
        </authorList>
    </citation>
    <scope>NUCLEOTIDE SEQUENCE</scope>
    <source>
        <strain evidence="2">CCMP1594</strain>
    </source>
</reference>
<gene>
    <name evidence="2" type="ORF">EGYM00163_LOCUS21567</name>
</gene>
<feature type="compositionally biased region" description="Polar residues" evidence="1">
    <location>
        <begin position="10"/>
        <end position="42"/>
    </location>
</feature>
<feature type="compositionally biased region" description="Basic and acidic residues" evidence="1">
    <location>
        <begin position="158"/>
        <end position="171"/>
    </location>
</feature>
<protein>
    <submittedName>
        <fullName evidence="2">Uncharacterized protein</fullName>
    </submittedName>
</protein>
<sequence>MQLPQPITRPITNTGSHESTPHTKPTSHMPTYTQPHKTDTTLVSTRTKSTALSQHVQLWGTDREATRQDHSNLRAHEDAEGAGGCTDLSAIKQQLAPLLPGGMPARVHVGGPAGQQSISQSVLCLLRPPTMARLSDRRCMAVSCSVWQQNPSNHRPPRRAEHHATHARDVR</sequence>
<accession>A0A7S4FSN1</accession>
<feature type="region of interest" description="Disordered" evidence="1">
    <location>
        <begin position="1"/>
        <end position="42"/>
    </location>
</feature>
<dbReference type="EMBL" id="HBJA01061053">
    <property type="protein sequence ID" value="CAE0810432.1"/>
    <property type="molecule type" value="Transcribed_RNA"/>
</dbReference>